<keyword evidence="4" id="KW-1185">Reference proteome</keyword>
<proteinExistence type="predicted"/>
<dbReference type="PANTHER" id="PTHR30441">
    <property type="entry name" value="DUF748 DOMAIN-CONTAINING PROTEIN"/>
    <property type="match status" value="1"/>
</dbReference>
<protein>
    <submittedName>
        <fullName evidence="3">AsmA family protein</fullName>
    </submittedName>
</protein>
<dbReference type="PIRSF" id="PIRSF034039">
    <property type="entry name" value="UCP034039"/>
    <property type="match status" value="1"/>
</dbReference>
<dbReference type="RefSeq" id="WP_115517040.1">
    <property type="nucleotide sequence ID" value="NZ_QRGO01000001.1"/>
</dbReference>
<organism evidence="3 4">
    <name type="scientific">Undibacter mobilis</name>
    <dbReference type="NCBI Taxonomy" id="2292256"/>
    <lineage>
        <taxon>Bacteria</taxon>
        <taxon>Pseudomonadati</taxon>
        <taxon>Pseudomonadota</taxon>
        <taxon>Alphaproteobacteria</taxon>
        <taxon>Hyphomicrobiales</taxon>
        <taxon>Nitrobacteraceae</taxon>
        <taxon>Undibacter</taxon>
    </lineage>
</organism>
<comment type="caution">
    <text evidence="3">The sequence shown here is derived from an EMBL/GenBank/DDBJ whole genome shotgun (WGS) entry which is preliminary data.</text>
</comment>
<dbReference type="AlphaFoldDB" id="A0A371BBM4"/>
<dbReference type="GO" id="GO:0005886">
    <property type="term" value="C:plasma membrane"/>
    <property type="evidence" value="ECO:0007669"/>
    <property type="project" value="TreeGrafter"/>
</dbReference>
<dbReference type="Proteomes" id="UP000263993">
    <property type="component" value="Unassembled WGS sequence"/>
</dbReference>
<evidence type="ECO:0000313" key="3">
    <source>
        <dbReference type="EMBL" id="RDV05015.1"/>
    </source>
</evidence>
<sequence length="1190" mass="123033">MQTTLLSVAVAIILALVAALVGPLLIDWNGYRPIFESQASRVLGTSVRVAGPIDLRLLPSPRLTLNDIQVGASAPAAQAGSQPQAASVKARSLGVEFALGPLLRGEWHATELTVGGPEVRLVTDANGQVGTPGIAFAFNPGDLAIEKLSIEDGKFSIANPDGAAVTFDRVWFNGDARSLIGPLKGEGAVTIGDELYPFRLSTGRYGDDDTLKLKINVDPVNRPLSIETDGVLTLKDAPQFDGTLKLAKPVGVAQKSGGRLTQPWRITAKLKASAQSALMEQVEYLYGSEEQGVKLTGVADFKFGKEPRFDGVLSGRQIDLDRVLASEGGGRPPPAAAIRELIELGGGAFAPTFPIAIGIGIDQVTLGGSAVQNLRGDIVSDARGWNLDRFEFRAPGYSRVRLSGHLAVDKGGVAFTGPAEIDANDPKMLAAWLEGQADKVKPLAPIDVSPISIRGDVTLGSEKIAIDNLKAEFDRKVVSGRFAYVFASGRGQARLDAALNAPDLDLDATLGFGMALMSGSSLERPRDMTIAIDIGRASVGGFTGRDASARLKVDGNGLQIDKLAVADLGGAAFSASGRIDTSGATPLGSINVDLNAPEMEPVLAVLQRFAPGTVAMLSDNVPMISPANLQARLTIDGTAPKAIARVAVGGRLGRLRVALNAQGNADADVLKRGDLKIDGKLDSEDGRTLMTVLGLSRSLAIEAGPASLTLALNGPANGDLRTDARLVAKGLDARATGTAQPFAVTPSASLKATVARANIAPLRGPARDDNAVLPATFEGRLTVKGGDVSITEIDANVGGSRVRGKLALGLGAPRQIAGEIEADTVDAGGLMAAAIGMPAAAAGPGKLWVWSTEPFGDGVFGNRTGAVTFKARRLDVTPQIAVREFRAMLRFADREFTVDDMSGDIGGGALGGSMTWRDIDLGVSTKAVISVKGAQATTLLPGGARPPVTGKLDVAAEVSGSGMSPIALIGSLQGGGTATLTGAQLAGLDPRAFDTVTRAVDQGVVIDNKRVAGIVEGALDSGQLAVSRAELAYTVNAGQLRLTKSMVESRDADLGVTGQVDFSDGTVDTRLVLSGTDKAAGRRPDVFVAVRGPIAEMSRSIDVSALTGWLTLRSVEHQAQRLKALEAAQPKPQLPEKPPAPGSSSAVPAPPQAAADEQMAPALPMPLDIRSAPRPAGIAGPTAPTVSPQN</sequence>
<evidence type="ECO:0000256" key="1">
    <source>
        <dbReference type="SAM" id="MobiDB-lite"/>
    </source>
</evidence>
<feature type="region of interest" description="Disordered" evidence="1">
    <location>
        <begin position="1127"/>
        <end position="1190"/>
    </location>
</feature>
<evidence type="ECO:0000313" key="4">
    <source>
        <dbReference type="Proteomes" id="UP000263993"/>
    </source>
</evidence>
<dbReference type="GO" id="GO:0090313">
    <property type="term" value="P:regulation of protein targeting to membrane"/>
    <property type="evidence" value="ECO:0007669"/>
    <property type="project" value="TreeGrafter"/>
</dbReference>
<dbReference type="PANTHER" id="PTHR30441:SF4">
    <property type="entry name" value="PROTEIN ASMA"/>
    <property type="match status" value="1"/>
</dbReference>
<feature type="compositionally biased region" description="Pro residues" evidence="1">
    <location>
        <begin position="1132"/>
        <end position="1141"/>
    </location>
</feature>
<dbReference type="InterPro" id="IPR017023">
    <property type="entry name" value="UCP034039"/>
</dbReference>
<gene>
    <name evidence="3" type="ORF">DXH78_10840</name>
</gene>
<dbReference type="InterPro" id="IPR007844">
    <property type="entry name" value="AsmA"/>
</dbReference>
<dbReference type="Pfam" id="PF05170">
    <property type="entry name" value="AsmA"/>
    <property type="match status" value="1"/>
</dbReference>
<reference evidence="4" key="1">
    <citation type="submission" date="2018-08" db="EMBL/GenBank/DDBJ databases">
        <authorList>
            <person name="Kim S.-J."/>
            <person name="Jung G.-Y."/>
        </authorList>
    </citation>
    <scope>NUCLEOTIDE SEQUENCE [LARGE SCALE GENOMIC DNA]</scope>
    <source>
        <strain evidence="4">GY_H</strain>
    </source>
</reference>
<dbReference type="InterPro" id="IPR052894">
    <property type="entry name" value="AsmA-related"/>
</dbReference>
<feature type="domain" description="AsmA" evidence="2">
    <location>
        <begin position="8"/>
        <end position="128"/>
    </location>
</feature>
<dbReference type="OrthoDB" id="9816380at2"/>
<dbReference type="EMBL" id="QRGO01000001">
    <property type="protein sequence ID" value="RDV05015.1"/>
    <property type="molecule type" value="Genomic_DNA"/>
</dbReference>
<evidence type="ECO:0000259" key="2">
    <source>
        <dbReference type="Pfam" id="PF05170"/>
    </source>
</evidence>
<name>A0A371BBM4_9BRAD</name>
<feature type="compositionally biased region" description="Low complexity" evidence="1">
    <location>
        <begin position="1142"/>
        <end position="1162"/>
    </location>
</feature>
<accession>A0A371BBM4</accession>